<organism evidence="1 2">
    <name type="scientific">Ruminococcus albus (strain ATCC 27210 / DSM 20455 / JCM 14654 / NCDO 2250 / 7)</name>
    <dbReference type="NCBI Taxonomy" id="697329"/>
    <lineage>
        <taxon>Bacteria</taxon>
        <taxon>Bacillati</taxon>
        <taxon>Bacillota</taxon>
        <taxon>Clostridia</taxon>
        <taxon>Eubacteriales</taxon>
        <taxon>Oscillospiraceae</taxon>
        <taxon>Ruminococcus</taxon>
    </lineage>
</organism>
<accession>E6UIX0</accession>
<dbReference type="OrthoDB" id="9793188at2"/>
<protein>
    <recommendedName>
        <fullName evidence="3">DUF2185 domain-containing protein</fullName>
    </recommendedName>
</protein>
<dbReference type="KEGG" id="ral:Rumal_1738"/>
<sequence>MKNTFPFADSPDVAVFTCCHITDEGEPVLYVSHDDDGYWQFLCGGHHSNEDARLVSLQYIYKLDNTVGETAELGDGQSAERSAVGEKWVVL</sequence>
<proteinExistence type="predicted"/>
<dbReference type="eggNOG" id="COG4859">
    <property type="taxonomic scope" value="Bacteria"/>
</dbReference>
<evidence type="ECO:0000313" key="1">
    <source>
        <dbReference type="EMBL" id="ADU22236.1"/>
    </source>
</evidence>
<dbReference type="AlphaFoldDB" id="E6UIX0"/>
<evidence type="ECO:0008006" key="3">
    <source>
        <dbReference type="Google" id="ProtNLM"/>
    </source>
</evidence>
<dbReference type="EMBL" id="CP002403">
    <property type="protein sequence ID" value="ADU22236.1"/>
    <property type="molecule type" value="Genomic_DNA"/>
</dbReference>
<dbReference type="RefSeq" id="WP_013498401.1">
    <property type="nucleotide sequence ID" value="NC_014833.1"/>
</dbReference>
<reference evidence="1 2" key="1">
    <citation type="journal article" date="2011" name="J. Bacteriol.">
        <title>Complete genome of the cellulolytic ruminal bacterium Ruminococcus albus 7.</title>
        <authorList>
            <person name="Suen G."/>
            <person name="Stevenson D.M."/>
            <person name="Bruce D.C."/>
            <person name="Chertkov O."/>
            <person name="Copeland A."/>
            <person name="Cheng J.F."/>
            <person name="Detter C."/>
            <person name="Detter J.C."/>
            <person name="Goodwin L.A."/>
            <person name="Han C.S."/>
            <person name="Hauser L.J."/>
            <person name="Ivanova N.N."/>
            <person name="Kyrpides N.C."/>
            <person name="Land M.L."/>
            <person name="Lapidus A."/>
            <person name="Lucas S."/>
            <person name="Ovchinnikova G."/>
            <person name="Pitluck S."/>
            <person name="Tapia R."/>
            <person name="Woyke T."/>
            <person name="Boyum J."/>
            <person name="Mead D."/>
            <person name="Weimer P.J."/>
        </authorList>
    </citation>
    <scope>NUCLEOTIDE SEQUENCE [LARGE SCALE GENOMIC DNA]</scope>
    <source>
        <strain evidence="2">ATCC 27210 / DSM 20455 / JCM 14654 / NCDO 2250 / 7</strain>
    </source>
</reference>
<gene>
    <name evidence="1" type="ordered locus">Rumal_1738</name>
</gene>
<dbReference type="Proteomes" id="UP000006919">
    <property type="component" value="Chromosome"/>
</dbReference>
<evidence type="ECO:0000313" key="2">
    <source>
        <dbReference type="Proteomes" id="UP000006919"/>
    </source>
</evidence>
<name>E6UIX0_RUMA7</name>
<dbReference type="HOGENOM" id="CLU_166184_0_0_9"/>
<dbReference type="STRING" id="697329.Rumal_1738"/>